<evidence type="ECO:0000256" key="1">
    <source>
        <dbReference type="SAM" id="Phobius"/>
    </source>
</evidence>
<evidence type="ECO:0000313" key="2">
    <source>
        <dbReference type="EMBL" id="JAB70197.1"/>
    </source>
</evidence>
<keyword evidence="1" id="KW-0472">Membrane</keyword>
<keyword evidence="1" id="KW-1133">Transmembrane helix</keyword>
<proteinExistence type="evidence at transcript level"/>
<protein>
    <submittedName>
        <fullName evidence="2">Uncharacterized protein</fullName>
    </submittedName>
</protein>
<accession>V5H752</accession>
<dbReference type="EMBL" id="GANP01014271">
    <property type="protein sequence ID" value="JAB70197.1"/>
    <property type="molecule type" value="mRNA"/>
</dbReference>
<feature type="transmembrane region" description="Helical" evidence="1">
    <location>
        <begin position="6"/>
        <end position="27"/>
    </location>
</feature>
<organism evidence="2">
    <name type="scientific">Ixodes ricinus</name>
    <name type="common">Common tick</name>
    <name type="synonym">Acarus ricinus</name>
    <dbReference type="NCBI Taxonomy" id="34613"/>
    <lineage>
        <taxon>Eukaryota</taxon>
        <taxon>Metazoa</taxon>
        <taxon>Ecdysozoa</taxon>
        <taxon>Arthropoda</taxon>
        <taxon>Chelicerata</taxon>
        <taxon>Arachnida</taxon>
        <taxon>Acari</taxon>
        <taxon>Parasitiformes</taxon>
        <taxon>Ixodida</taxon>
        <taxon>Ixodoidea</taxon>
        <taxon>Ixodidae</taxon>
        <taxon>Ixodinae</taxon>
        <taxon>Ixodes</taxon>
    </lineage>
</organism>
<reference evidence="2" key="1">
    <citation type="journal article" date="2015" name="Sci. Rep.">
        <title>Tissue- and time-dependent transcription in Ixodes ricinus salivary glands and midguts when blood feeding on the vertebrate host.</title>
        <authorList>
            <person name="Kotsyfakis M."/>
            <person name="Schwarz A."/>
            <person name="Erhart J."/>
            <person name="Ribeiro J.M."/>
        </authorList>
    </citation>
    <scope>NUCLEOTIDE SEQUENCE</scope>
    <source>
        <tissue evidence="2">Salivary gland and midgut</tissue>
    </source>
</reference>
<keyword evidence="1" id="KW-0812">Transmembrane</keyword>
<dbReference type="AlphaFoldDB" id="V5H752"/>
<name>V5H752_IXORI</name>
<sequence length="126" mass="15107">MPRTTLIVLVTNSYFTLFYFLSVCLVFKSNLETFVRYQQCLTKLNYQSPTTKIAHGVFPDKYDMEYICKIMHDDYENVKYISSPERLQHCRFQCSIYLKIFRNRFCKVRPFLWKKDAPCGQNGLQE</sequence>